<feature type="compositionally biased region" description="Basic and acidic residues" evidence="1">
    <location>
        <begin position="999"/>
        <end position="1020"/>
    </location>
</feature>
<evidence type="ECO:0000256" key="1">
    <source>
        <dbReference type="SAM" id="MobiDB-lite"/>
    </source>
</evidence>
<feature type="compositionally biased region" description="Basic and acidic residues" evidence="1">
    <location>
        <begin position="394"/>
        <end position="405"/>
    </location>
</feature>
<dbReference type="KEGG" id="pfg:AB870_25915"/>
<sequence>MHARHRIRTLDFDLTFTSGALAESQGEPLRTLVVDRLLPVVAAVFDDAAPQAGLYRIDRLDVDLGDVAVEELPEALADRLSQALGHALAYRTDAGTPDHAPDDGRGGGRGEGSVDGSVDERVEGARDSLTTEWPERMARLPHALGSETMAQPMAGARAPKVGRFTSQAAADVADLMAFLADARTVTSDGASRSGAASWANDDAATGPRPEERQAADSDNALDRLLTRVAAGDVQAVRQHLRATATPETSIRRLTQQFSLASIDALIRALHPARAGGWLRELDTLDRMLAHAGWNTASRAQAQRTSRARLIASGLFPSGAAVREMPWHEVWQAVLSTRGTRTPARDSGMGRLNTEAADRLRTLMETEGKAGRASEFPAPMLDALRRTMRSQAGSESHDGDEHEQGAEARPQASLGASSETPGKALAIAMTRGRAQRLYGAWPQILISDPGLLRAAIRHYASLPDLRERMALTFPVSMLEDMLSVLLRQALKFDADRATTGNARGRHASVEREVTRASGIGSGVSVGGGGEATSTGDAGAGRRAGFEVLTTHDEMVNDAGGEGDGEGAAEAAWRWRRNWSRDVASLLQLAATASTEPLVPAGVSGTSSTFEISEVSETIETFETLGTFESSAASASSEPLDHAARSETTPVSGPTSDTPLIPTFTDSIPTLFVRALLSGSSATLWADWQRWVSEDSTTMATLWRHYGNIDTVLTRVVDGFPEEMLAELARLLAPSLSPLWHTFSAISVDGPNRKVHSTAYTASGWNAVDASALNGIVDADIDTNANADTNVDTNVDTIMRSRGGWAERISSRGRGNEPQGNHAAASDRPFASGAVASMAWDQWKRVVWKRVFRHLLDSHSSPSGSPASLAEIGAILRSVAASAWQRDVVDSLFAASAIVDAPQGNVAGPECVDVSPPASMSASQTVAEADGGPVERLRRLIRRRNEIVSNGGNLVEQAARLSGAQRAALERDVAGVNRILTRVAAEVYGLSGEGGDGSDGSDNRAIDRSGDNHAGAEKGRAGEAEAMRVVDALSVHDWRAVVDTMIAVSHAIPAVHRDLLHRSIADHAPDADDIPRNAVTRYYASVAAALARDATLELDALSEAAVAAATVATVAAVPPGPSAETRPHAVSRRSATPDGYIDHLRSPALRAGHPPPPGFDLWLRQSVYSGAPSLRPIIALAADDEVLTGRWLDLIPQPLWPGIARLSPRDTPQVAQMLRVATDVAEWFATMPEAPGTLMSAELQRARWAFLFSWLFTPQRPFDASIFARSLVTQLAHRANVAVSPALAVRIQQQTGIDMGTSPSNPHETSGAPVDAVVRHAGLVLTWPFLSHLWSYLGLTAEHRFVDEAAAQRAVLLLHYVGTGLTEVPEYELTIHKLLCGAPFTTPVTRHLDITDDEARICDQMIDAMIRHWSALGNTSRAGLRETFLQREGRLSLAQDGWHLDVRRIAFDVLLARLPWSISTIRLSWMEKTIWVNWT</sequence>
<dbReference type="OrthoDB" id="499748at2"/>
<organism evidence="2 3">
    <name type="scientific">Pandoraea faecigallinarum</name>
    <dbReference type="NCBI Taxonomy" id="656179"/>
    <lineage>
        <taxon>Bacteria</taxon>
        <taxon>Pseudomonadati</taxon>
        <taxon>Pseudomonadota</taxon>
        <taxon>Betaproteobacteria</taxon>
        <taxon>Burkholderiales</taxon>
        <taxon>Burkholderiaceae</taxon>
        <taxon>Pandoraea</taxon>
    </lineage>
</organism>
<feature type="region of interest" description="Disordered" evidence="1">
    <location>
        <begin position="91"/>
        <end position="130"/>
    </location>
</feature>
<dbReference type="Proteomes" id="UP000035651">
    <property type="component" value="Chromosome"/>
</dbReference>
<evidence type="ECO:0000313" key="3">
    <source>
        <dbReference type="Proteomes" id="UP000035651"/>
    </source>
</evidence>
<dbReference type="STRING" id="656179.AB870_25915"/>
<feature type="compositionally biased region" description="Basic and acidic residues" evidence="1">
    <location>
        <begin position="208"/>
        <end position="218"/>
    </location>
</feature>
<dbReference type="Pfam" id="PF19268">
    <property type="entry name" value="CIS_TMP"/>
    <property type="match status" value="2"/>
</dbReference>
<feature type="region of interest" description="Disordered" evidence="1">
    <location>
        <begin position="628"/>
        <end position="658"/>
    </location>
</feature>
<feature type="compositionally biased region" description="Polar residues" evidence="1">
    <location>
        <begin position="644"/>
        <end position="658"/>
    </location>
</feature>
<gene>
    <name evidence="2" type="ORF">AB870_25915</name>
</gene>
<dbReference type="InterPro" id="IPR045538">
    <property type="entry name" value="CIS_TMP"/>
</dbReference>
<feature type="region of interest" description="Disordered" evidence="1">
    <location>
        <begin position="517"/>
        <end position="539"/>
    </location>
</feature>
<accession>A0A173GZX0</accession>
<evidence type="ECO:0000313" key="2">
    <source>
        <dbReference type="EMBL" id="ANI21724.1"/>
    </source>
</evidence>
<feature type="region of interest" description="Disordered" evidence="1">
    <location>
        <begin position="387"/>
        <end position="419"/>
    </location>
</feature>
<name>A0A173GZX0_9BURK</name>
<feature type="region of interest" description="Disordered" evidence="1">
    <location>
        <begin position="989"/>
        <end position="1020"/>
    </location>
</feature>
<dbReference type="RefSeq" id="WP_053059689.1">
    <property type="nucleotide sequence ID" value="NZ_CP011807.3"/>
</dbReference>
<proteinExistence type="predicted"/>
<feature type="region of interest" description="Disordered" evidence="1">
    <location>
        <begin position="804"/>
        <end position="824"/>
    </location>
</feature>
<keyword evidence="3" id="KW-1185">Reference proteome</keyword>
<feature type="region of interest" description="Disordered" evidence="1">
    <location>
        <begin position="188"/>
        <end position="218"/>
    </location>
</feature>
<feature type="compositionally biased region" description="Basic and acidic residues" evidence="1">
    <location>
        <begin position="99"/>
        <end position="108"/>
    </location>
</feature>
<reference evidence="2" key="1">
    <citation type="submission" date="2016-06" db="EMBL/GenBank/DDBJ databases">
        <title>Complete Genome Sequence of Pandoraea faecigallinarum DSM-23572.</title>
        <authorList>
            <person name="Yong D."/>
            <person name="Ee R."/>
            <person name="Lim Y.-L."/>
            <person name="Yin W.-F."/>
            <person name="Chan K.-G."/>
        </authorList>
    </citation>
    <scope>NUCLEOTIDE SEQUENCE</scope>
    <source>
        <strain evidence="2">DSM 23572</strain>
    </source>
</reference>
<protein>
    <submittedName>
        <fullName evidence="2">Uncharacterized protein</fullName>
    </submittedName>
</protein>
<feature type="compositionally biased region" description="Gly residues" evidence="1">
    <location>
        <begin position="518"/>
        <end position="529"/>
    </location>
</feature>
<feature type="region of interest" description="Disordered" evidence="1">
    <location>
        <begin position="1116"/>
        <end position="1135"/>
    </location>
</feature>
<dbReference type="EMBL" id="CP011807">
    <property type="protein sequence ID" value="ANI21724.1"/>
    <property type="molecule type" value="Genomic_DNA"/>
</dbReference>